<gene>
    <name evidence="9" type="ORF">C8D90_105332</name>
</gene>
<dbReference type="Proteomes" id="UP000254848">
    <property type="component" value="Unassembled WGS sequence"/>
</dbReference>
<keyword evidence="10" id="KW-1185">Reference proteome</keyword>
<proteinExistence type="inferred from homology"/>
<evidence type="ECO:0000256" key="3">
    <source>
        <dbReference type="ARBA" id="ARBA00022214"/>
    </source>
</evidence>
<sequence>MTKRTWIVLLVVLVLAGMAWMNLRGNAEVRADEDAGSTESIEQLTRQDKVVSYVQQHQRLPDYYITKKQARSAGWDARSGNLCDVLPGRAIGGDRFANREGRLPDKAKRVWREADINYRCGRRDADRLLYSSDGLIYVTKDHYRNFIRVE</sequence>
<dbReference type="SUPFAM" id="SSF53933">
    <property type="entry name" value="Microbial ribonucleases"/>
    <property type="match status" value="1"/>
</dbReference>
<dbReference type="GO" id="GO:0005576">
    <property type="term" value="C:extracellular region"/>
    <property type="evidence" value="ECO:0007669"/>
    <property type="project" value="UniProtKB-SubCell"/>
</dbReference>
<evidence type="ECO:0000256" key="7">
    <source>
        <dbReference type="PIRNR" id="PIRNR001013"/>
    </source>
</evidence>
<evidence type="ECO:0000256" key="5">
    <source>
        <dbReference type="ARBA" id="ARBA00022722"/>
    </source>
</evidence>
<keyword evidence="7" id="KW-0255">Endonuclease</keyword>
<dbReference type="GO" id="GO:0016787">
    <property type="term" value="F:hydrolase activity"/>
    <property type="evidence" value="ECO:0007669"/>
    <property type="project" value="UniProtKB-KW"/>
</dbReference>
<feature type="active site" description="Proton donor" evidence="8">
    <location>
        <position position="142"/>
    </location>
</feature>
<name>A0A370QQJ6_9GAMM</name>
<dbReference type="OrthoDB" id="5326845at2"/>
<reference evidence="9 10" key="1">
    <citation type="submission" date="2018-07" db="EMBL/GenBank/DDBJ databases">
        <title>Genomic Encyclopedia of Type Strains, Phase IV (KMG-IV): sequencing the most valuable type-strain genomes for metagenomic binning, comparative biology and taxonomic classification.</title>
        <authorList>
            <person name="Goeker M."/>
        </authorList>
    </citation>
    <scope>NUCLEOTIDE SEQUENCE [LARGE SCALE GENOMIC DNA]</scope>
    <source>
        <strain evidence="9 10">DSM 103736</strain>
    </source>
</reference>
<evidence type="ECO:0000256" key="1">
    <source>
        <dbReference type="ARBA" id="ARBA00004613"/>
    </source>
</evidence>
<accession>A0A370QQJ6</accession>
<dbReference type="InterPro" id="IPR016191">
    <property type="entry name" value="Ribonuclease/ribotoxin"/>
</dbReference>
<dbReference type="InterPro" id="IPR000026">
    <property type="entry name" value="N1-like"/>
</dbReference>
<dbReference type="GO" id="GO:0004521">
    <property type="term" value="F:RNA endonuclease activity"/>
    <property type="evidence" value="ECO:0007669"/>
    <property type="project" value="UniProtKB-UniRule"/>
</dbReference>
<dbReference type="GO" id="GO:0003723">
    <property type="term" value="F:RNA binding"/>
    <property type="evidence" value="ECO:0007669"/>
    <property type="project" value="UniProtKB-UniRule"/>
</dbReference>
<organism evidence="9 10">
    <name type="scientific">Enterobacillus tribolii</name>
    <dbReference type="NCBI Taxonomy" id="1487935"/>
    <lineage>
        <taxon>Bacteria</taxon>
        <taxon>Pseudomonadati</taxon>
        <taxon>Pseudomonadota</taxon>
        <taxon>Gammaproteobacteria</taxon>
        <taxon>Enterobacterales</taxon>
        <taxon>Hafniaceae</taxon>
        <taxon>Enterobacillus</taxon>
    </lineage>
</organism>
<keyword evidence="5 7" id="KW-0540">Nuclease</keyword>
<comment type="similarity">
    <text evidence="2 7">Belongs to the ribonuclease N1/T1 family.</text>
</comment>
<dbReference type="RefSeq" id="WP_115458855.1">
    <property type="nucleotide sequence ID" value="NZ_QRAP01000005.1"/>
</dbReference>
<dbReference type="PRINTS" id="PR00117">
    <property type="entry name" value="BARNASE"/>
</dbReference>
<dbReference type="Gene3D" id="3.10.450.30">
    <property type="entry name" value="Microbial ribonucleases"/>
    <property type="match status" value="1"/>
</dbReference>
<evidence type="ECO:0000256" key="4">
    <source>
        <dbReference type="ARBA" id="ARBA00022525"/>
    </source>
</evidence>
<keyword evidence="4 7" id="KW-0964">Secreted</keyword>
<evidence type="ECO:0000256" key="2">
    <source>
        <dbReference type="ARBA" id="ARBA00009006"/>
    </source>
</evidence>
<dbReference type="AlphaFoldDB" id="A0A370QQJ6"/>
<comment type="caution">
    <text evidence="9">The sequence shown here is derived from an EMBL/GenBank/DDBJ whole genome shotgun (WGS) entry which is preliminary data.</text>
</comment>
<protein>
    <recommendedName>
        <fullName evidence="3 7">Ribonuclease</fullName>
        <ecNumber evidence="7">3.1.27.-</ecNumber>
    </recommendedName>
</protein>
<keyword evidence="6 7" id="KW-0378">Hydrolase</keyword>
<evidence type="ECO:0000256" key="6">
    <source>
        <dbReference type="ARBA" id="ARBA00022801"/>
    </source>
</evidence>
<dbReference type="Pfam" id="PF00545">
    <property type="entry name" value="Ribonuclease"/>
    <property type="match status" value="1"/>
</dbReference>
<dbReference type="InterPro" id="IPR001887">
    <property type="entry name" value="Barnase"/>
</dbReference>
<feature type="active site" description="Proton acceptor" evidence="8">
    <location>
        <position position="113"/>
    </location>
</feature>
<evidence type="ECO:0000256" key="8">
    <source>
        <dbReference type="PIRSR" id="PIRSR001013-1"/>
    </source>
</evidence>
<dbReference type="PIRSF" id="PIRSF001013">
    <property type="entry name" value="Barnase"/>
    <property type="match status" value="1"/>
</dbReference>
<evidence type="ECO:0000313" key="10">
    <source>
        <dbReference type="Proteomes" id="UP000254848"/>
    </source>
</evidence>
<comment type="subcellular location">
    <subcellularLocation>
        <location evidence="1 7">Secreted</location>
    </subcellularLocation>
</comment>
<dbReference type="EMBL" id="QRAP01000005">
    <property type="protein sequence ID" value="RDK91044.1"/>
    <property type="molecule type" value="Genomic_DNA"/>
</dbReference>
<evidence type="ECO:0000313" key="9">
    <source>
        <dbReference type="EMBL" id="RDK91044.1"/>
    </source>
</evidence>
<dbReference type="EC" id="3.1.27.-" evidence="7"/>